<accession>F0QVS8</accession>
<dbReference type="GeneID" id="10289553"/>
<proteinExistence type="predicted"/>
<dbReference type="Proteomes" id="UP000007485">
    <property type="component" value="Chromosome"/>
</dbReference>
<dbReference type="OrthoDB" id="26149at2157"/>
<dbReference type="RefSeq" id="WP_013605264.1">
    <property type="nucleotide sequence ID" value="NC_015151.1"/>
</dbReference>
<evidence type="ECO:0000313" key="1">
    <source>
        <dbReference type="EMBL" id="ADY02102.1"/>
    </source>
</evidence>
<dbReference type="AlphaFoldDB" id="F0QVS8"/>
<sequence length="121" mass="14117">MQVVRDINSCGLVIREYRVDNKQGSISSLFVDLTMADYVELIIRDKWNDGLIHYPYRVIYTRDGDLILVRTESYSDNKLRKHRASACPFKKCRYLLGPLSNTRFVIRLIGFHNADPVIRIP</sequence>
<dbReference type="HOGENOM" id="CLU_2067943_0_0_2"/>
<dbReference type="eggNOG" id="arCOG13835">
    <property type="taxonomic scope" value="Archaea"/>
</dbReference>
<organism evidence="1 2">
    <name type="scientific">Vulcanisaeta moutnovskia (strain 768-28)</name>
    <dbReference type="NCBI Taxonomy" id="985053"/>
    <lineage>
        <taxon>Archaea</taxon>
        <taxon>Thermoproteota</taxon>
        <taxon>Thermoprotei</taxon>
        <taxon>Thermoproteales</taxon>
        <taxon>Thermoproteaceae</taxon>
        <taxon>Vulcanisaeta</taxon>
    </lineage>
</organism>
<gene>
    <name evidence="1" type="ordered locus">VMUT_1901</name>
</gene>
<dbReference type="EMBL" id="CP002529">
    <property type="protein sequence ID" value="ADY02102.1"/>
    <property type="molecule type" value="Genomic_DNA"/>
</dbReference>
<reference evidence="1 2" key="1">
    <citation type="journal article" date="2011" name="J. Bacteriol.">
        <title>Complete genome sequence of 'Vulcanisaeta moutnovskia' strain 768-28, a novel member of the hyperthermophilic crenarchaeal genus vulcanisaeta.</title>
        <authorList>
            <person name="Gumerov V.M."/>
            <person name="Mardanov A.V."/>
            <person name="Beletsky A.V."/>
            <person name="Prokofeva M.I."/>
            <person name="Bonch-Osmolovskaya E.A."/>
            <person name="Ravin N.V."/>
            <person name="Skryabin K.G."/>
        </authorList>
    </citation>
    <scope>NUCLEOTIDE SEQUENCE [LARGE SCALE GENOMIC DNA]</scope>
    <source>
        <strain evidence="1 2">768-28</strain>
    </source>
</reference>
<name>F0QVS8_VULM7</name>
<evidence type="ECO:0000313" key="2">
    <source>
        <dbReference type="Proteomes" id="UP000007485"/>
    </source>
</evidence>
<keyword evidence="2" id="KW-1185">Reference proteome</keyword>
<protein>
    <submittedName>
        <fullName evidence="1">Uncharacterized protein</fullName>
    </submittedName>
</protein>
<dbReference type="KEGG" id="vmo:VMUT_1901"/>